<evidence type="ECO:0000259" key="1">
    <source>
        <dbReference type="SMART" id="SM00198"/>
    </source>
</evidence>
<name>A0A1I5S895_9SPHN</name>
<dbReference type="InterPro" id="IPR002413">
    <property type="entry name" value="V5_allergen-like"/>
</dbReference>
<dbReference type="SMART" id="SM00198">
    <property type="entry name" value="SCP"/>
    <property type="match status" value="1"/>
</dbReference>
<dbReference type="InterPro" id="IPR014044">
    <property type="entry name" value="CAP_dom"/>
</dbReference>
<feature type="domain" description="SCP" evidence="1">
    <location>
        <begin position="1"/>
        <end position="136"/>
    </location>
</feature>
<organism evidence="2 3">
    <name type="scientific">Sphingomonas rubra</name>
    <dbReference type="NCBI Taxonomy" id="634430"/>
    <lineage>
        <taxon>Bacteria</taxon>
        <taxon>Pseudomonadati</taxon>
        <taxon>Pseudomonadota</taxon>
        <taxon>Alphaproteobacteria</taxon>
        <taxon>Sphingomonadales</taxon>
        <taxon>Sphingomonadaceae</taxon>
        <taxon>Sphingomonas</taxon>
    </lineage>
</organism>
<reference evidence="2 3" key="1">
    <citation type="submission" date="2016-10" db="EMBL/GenBank/DDBJ databases">
        <authorList>
            <person name="de Groot N.N."/>
        </authorList>
    </citation>
    <scope>NUCLEOTIDE SEQUENCE [LARGE SCALE GENOMIC DNA]</scope>
    <source>
        <strain evidence="2 3">CGMCC 1.9113</strain>
    </source>
</reference>
<dbReference type="PANTHER" id="PTHR10334">
    <property type="entry name" value="CYSTEINE-RICH SECRETORY PROTEIN-RELATED"/>
    <property type="match status" value="1"/>
</dbReference>
<dbReference type="Proteomes" id="UP000199586">
    <property type="component" value="Unassembled WGS sequence"/>
</dbReference>
<evidence type="ECO:0000313" key="2">
    <source>
        <dbReference type="EMBL" id="SFP66909.1"/>
    </source>
</evidence>
<dbReference type="PRINTS" id="PR00837">
    <property type="entry name" value="V5TPXLIKE"/>
</dbReference>
<dbReference type="AlphaFoldDB" id="A0A1I5S895"/>
<dbReference type="Gene3D" id="3.40.33.10">
    <property type="entry name" value="CAP"/>
    <property type="match status" value="1"/>
</dbReference>
<dbReference type="SUPFAM" id="SSF55797">
    <property type="entry name" value="PR-1-like"/>
    <property type="match status" value="1"/>
</dbReference>
<keyword evidence="3" id="KW-1185">Reference proteome</keyword>
<dbReference type="InterPro" id="IPR035940">
    <property type="entry name" value="CAP_sf"/>
</dbReference>
<dbReference type="InterPro" id="IPR001283">
    <property type="entry name" value="CRISP-related"/>
</dbReference>
<proteinExistence type="predicted"/>
<protein>
    <submittedName>
        <fullName evidence="2">Cysteine-rich secretory protein family protein</fullName>
    </submittedName>
</protein>
<dbReference type="EMBL" id="FOXP01000005">
    <property type="protein sequence ID" value="SFP66909.1"/>
    <property type="molecule type" value="Genomic_DNA"/>
</dbReference>
<gene>
    <name evidence="2" type="ORF">SAMN04488241_10536</name>
</gene>
<evidence type="ECO:0000313" key="3">
    <source>
        <dbReference type="Proteomes" id="UP000199586"/>
    </source>
</evidence>
<sequence>MMRGHAEARAAVGLPPLAWSDTLAASAQGYADEMARTGRYVHAVQPMDRTRQGENMWRGIRGVYRYDEMVGSWVAERRDFVNGPTPNFSRTGRWRDAAHYAQVVWRGTTAVGCAMASNGTDDYLVCRYAFPGNVVGQRAY</sequence>
<accession>A0A1I5S895</accession>
<dbReference type="STRING" id="634430.SAMN04488241_10536"/>
<dbReference type="PRINTS" id="PR00838">
    <property type="entry name" value="V5ALLERGEN"/>
</dbReference>
<dbReference type="Pfam" id="PF00188">
    <property type="entry name" value="CAP"/>
    <property type="match status" value="1"/>
</dbReference>